<dbReference type="AlphaFoldDB" id="A0A0S3PQA3"/>
<reference evidence="7 8" key="1">
    <citation type="submission" date="2015-08" db="EMBL/GenBank/DDBJ databases">
        <title>Investigation of the bacterial diversity of lava forest soil.</title>
        <authorList>
            <person name="Lee J.S."/>
        </authorList>
    </citation>
    <scope>NUCLEOTIDE SEQUENCE [LARGE SCALE GENOMIC DNA]</scope>
    <source>
        <strain evidence="7 8">GJW-30</strain>
    </source>
</reference>
<dbReference type="Proteomes" id="UP000236884">
    <property type="component" value="Chromosome"/>
</dbReference>
<evidence type="ECO:0000259" key="5">
    <source>
        <dbReference type="Pfam" id="PF00389"/>
    </source>
</evidence>
<keyword evidence="3" id="KW-0520">NAD</keyword>
<feature type="domain" description="D-isomer specific 2-hydroxyacid dehydrogenase catalytic" evidence="5">
    <location>
        <begin position="8"/>
        <end position="317"/>
    </location>
</feature>
<dbReference type="Gene3D" id="3.40.50.720">
    <property type="entry name" value="NAD(P)-binding Rossmann-like Domain"/>
    <property type="match status" value="2"/>
</dbReference>
<evidence type="ECO:0000259" key="6">
    <source>
        <dbReference type="Pfam" id="PF02826"/>
    </source>
</evidence>
<comment type="similarity">
    <text evidence="1 4">Belongs to the D-isomer specific 2-hydroxyacid dehydrogenase family.</text>
</comment>
<dbReference type="Pfam" id="PF02826">
    <property type="entry name" value="2-Hacid_dh_C"/>
    <property type="match status" value="1"/>
</dbReference>
<feature type="domain" description="D-isomer specific 2-hydroxyacid dehydrogenase NAD-binding" evidence="6">
    <location>
        <begin position="111"/>
        <end position="288"/>
    </location>
</feature>
<dbReference type="SUPFAM" id="SSF51735">
    <property type="entry name" value="NAD(P)-binding Rossmann-fold domains"/>
    <property type="match status" value="1"/>
</dbReference>
<dbReference type="OrthoDB" id="9793626at2"/>
<dbReference type="InterPro" id="IPR050857">
    <property type="entry name" value="D-2-hydroxyacid_DH"/>
</dbReference>
<evidence type="ECO:0000256" key="2">
    <source>
        <dbReference type="ARBA" id="ARBA00023002"/>
    </source>
</evidence>
<sequence>MTVNTRKVLVAQSLSKAGMDILKARGDIEVISFQNAIKPADFHPMLADAEGVILGLTPVKAPEVAVAPKLKVAARIGVGYDTVDVAALTPKKIALMIAGTANSPSVAEQAFSMMFHLAKRNQQNDSSVRSGQWRDNLSIFPSDLFEKTLLVIGFGRIGSRTAKRGVAFEMRTLVYDPYVSQDAIKAAGCVPVTDLDAAVKEADFISVHCPKNPETVNLFDAKRIALMKPTAILINTARGGIVHEQALADALNAEKIAGAGVDVFEVEPAPVDHPLLKAKNCVVAPHLAGVTKESLDRMSIAAAKNVLSVFDGKPNRENAINPEVFD</sequence>
<evidence type="ECO:0000256" key="3">
    <source>
        <dbReference type="ARBA" id="ARBA00023027"/>
    </source>
</evidence>
<dbReference type="Pfam" id="PF00389">
    <property type="entry name" value="2-Hacid_dh"/>
    <property type="match status" value="1"/>
</dbReference>
<gene>
    <name evidence="7" type="primary">serA_1</name>
    <name evidence="7" type="ORF">GJW-30_1_00610</name>
</gene>
<evidence type="ECO:0000256" key="4">
    <source>
        <dbReference type="RuleBase" id="RU003719"/>
    </source>
</evidence>
<organism evidence="7 8">
    <name type="scientific">Variibacter gotjawalensis</name>
    <dbReference type="NCBI Taxonomy" id="1333996"/>
    <lineage>
        <taxon>Bacteria</taxon>
        <taxon>Pseudomonadati</taxon>
        <taxon>Pseudomonadota</taxon>
        <taxon>Alphaproteobacteria</taxon>
        <taxon>Hyphomicrobiales</taxon>
        <taxon>Nitrobacteraceae</taxon>
        <taxon>Variibacter</taxon>
    </lineage>
</organism>
<keyword evidence="2 4" id="KW-0560">Oxidoreductase</keyword>
<dbReference type="KEGG" id="vgo:GJW-30_1_00610"/>
<dbReference type="InterPro" id="IPR006139">
    <property type="entry name" value="D-isomer_2_OHA_DH_cat_dom"/>
</dbReference>
<protein>
    <submittedName>
        <fullName evidence="7">D-3-phosphoglycerate dehydrogenase</fullName>
        <ecNumber evidence="7">1.1.1.95</ecNumber>
    </submittedName>
</protein>
<dbReference type="FunFam" id="3.40.50.720:FF:000203">
    <property type="entry name" value="D-3-phosphoglycerate dehydrogenase (SerA)"/>
    <property type="match status" value="1"/>
</dbReference>
<dbReference type="SUPFAM" id="SSF52283">
    <property type="entry name" value="Formate/glycerate dehydrogenase catalytic domain-like"/>
    <property type="match status" value="1"/>
</dbReference>
<dbReference type="InterPro" id="IPR006140">
    <property type="entry name" value="D-isomer_DH_NAD-bd"/>
</dbReference>
<dbReference type="CDD" id="cd12173">
    <property type="entry name" value="PGDH_4"/>
    <property type="match status" value="1"/>
</dbReference>
<dbReference type="PANTHER" id="PTHR42789:SF1">
    <property type="entry name" value="D-ISOMER SPECIFIC 2-HYDROXYACID DEHYDROGENASE FAMILY PROTEIN (AFU_ORTHOLOGUE AFUA_6G10090)"/>
    <property type="match status" value="1"/>
</dbReference>
<dbReference type="EC" id="1.1.1.95" evidence="7"/>
<dbReference type="PANTHER" id="PTHR42789">
    <property type="entry name" value="D-ISOMER SPECIFIC 2-HYDROXYACID DEHYDROGENASE FAMILY PROTEIN (AFU_ORTHOLOGUE AFUA_6G10090)"/>
    <property type="match status" value="1"/>
</dbReference>
<dbReference type="EMBL" id="AP014946">
    <property type="protein sequence ID" value="BAT58095.1"/>
    <property type="molecule type" value="Genomic_DNA"/>
</dbReference>
<keyword evidence="8" id="KW-1185">Reference proteome</keyword>
<dbReference type="GO" id="GO:0004617">
    <property type="term" value="F:phosphoglycerate dehydrogenase activity"/>
    <property type="evidence" value="ECO:0007669"/>
    <property type="project" value="UniProtKB-EC"/>
</dbReference>
<evidence type="ECO:0000256" key="1">
    <source>
        <dbReference type="ARBA" id="ARBA00005854"/>
    </source>
</evidence>
<accession>A0A0S3PQA3</accession>
<proteinExistence type="inferred from homology"/>
<dbReference type="PROSITE" id="PS00670">
    <property type="entry name" value="D_2_HYDROXYACID_DH_2"/>
    <property type="match status" value="1"/>
</dbReference>
<dbReference type="RefSeq" id="WP_096351499.1">
    <property type="nucleotide sequence ID" value="NZ_AP014946.1"/>
</dbReference>
<evidence type="ECO:0000313" key="7">
    <source>
        <dbReference type="EMBL" id="BAT58095.1"/>
    </source>
</evidence>
<dbReference type="InterPro" id="IPR029753">
    <property type="entry name" value="D-isomer_DH_CS"/>
</dbReference>
<evidence type="ECO:0000313" key="8">
    <source>
        <dbReference type="Proteomes" id="UP000236884"/>
    </source>
</evidence>
<name>A0A0S3PQA3_9BRAD</name>
<dbReference type="InterPro" id="IPR036291">
    <property type="entry name" value="NAD(P)-bd_dom_sf"/>
</dbReference>
<dbReference type="GO" id="GO:0051287">
    <property type="term" value="F:NAD binding"/>
    <property type="evidence" value="ECO:0007669"/>
    <property type="project" value="InterPro"/>
</dbReference>